<dbReference type="GO" id="GO:0003723">
    <property type="term" value="F:RNA binding"/>
    <property type="evidence" value="ECO:0007669"/>
    <property type="project" value="UniProtKB-KW"/>
</dbReference>
<dbReference type="GO" id="GO:0000177">
    <property type="term" value="C:cytoplasmic exosome (RNase complex)"/>
    <property type="evidence" value="ECO:0007669"/>
    <property type="project" value="TreeGrafter"/>
</dbReference>
<feature type="domain" description="Exoribonuclease phosphorolytic" evidence="10">
    <location>
        <begin position="175"/>
        <end position="236"/>
    </location>
</feature>
<dbReference type="GO" id="GO:0006364">
    <property type="term" value="P:rRNA processing"/>
    <property type="evidence" value="ECO:0007669"/>
    <property type="project" value="UniProtKB-KW"/>
</dbReference>
<evidence type="ECO:0000256" key="4">
    <source>
        <dbReference type="ARBA" id="ARBA00022490"/>
    </source>
</evidence>
<dbReference type="SUPFAM" id="SSF54211">
    <property type="entry name" value="Ribosomal protein S5 domain 2-like"/>
    <property type="match status" value="1"/>
</dbReference>
<sequence length="257" mass="27880">MAQYSFDRRRVNGPEESTYPVFDEDAILEKPTTGQRKNRSPTDIRPIFLQPGLISQATGSAYIETEKTKLACAIYGPRQSKNTGFNEKGRLNVEVKFAPYSCQKRRAPMHDAEDRSVAMAIHQALISSVRLETFPKATIDIFITVIETDGMEGCVAAGSIAASIALAHAGIELLGLVVSCSAAVVGSEIWLDPTNEESLQASGTLVFSCMPALNVVTNVWQNGRIEPERVLSCMEACQSRCDNIHTVAAQALLEGAT</sequence>
<evidence type="ECO:0000256" key="8">
    <source>
        <dbReference type="ARBA" id="ARBA00023242"/>
    </source>
</evidence>
<protein>
    <submittedName>
        <fullName evidence="11">Uncharacterized protein</fullName>
    </submittedName>
</protein>
<reference evidence="11 12" key="1">
    <citation type="journal article" date="2020" name="ISME J.">
        <title>Uncovering the hidden diversity of litter-decomposition mechanisms in mushroom-forming fungi.</title>
        <authorList>
            <person name="Floudas D."/>
            <person name="Bentzer J."/>
            <person name="Ahren D."/>
            <person name="Johansson T."/>
            <person name="Persson P."/>
            <person name="Tunlid A."/>
        </authorList>
    </citation>
    <scope>NUCLEOTIDE SEQUENCE [LARGE SCALE GENOMIC DNA]</scope>
    <source>
        <strain evidence="11 12">CBS 101986</strain>
    </source>
</reference>
<dbReference type="GO" id="GO:0016075">
    <property type="term" value="P:rRNA catabolic process"/>
    <property type="evidence" value="ECO:0007669"/>
    <property type="project" value="TreeGrafter"/>
</dbReference>
<evidence type="ECO:0000256" key="1">
    <source>
        <dbReference type="ARBA" id="ARBA00004123"/>
    </source>
</evidence>
<evidence type="ECO:0000259" key="10">
    <source>
        <dbReference type="Pfam" id="PF03725"/>
    </source>
</evidence>
<keyword evidence="5" id="KW-0698">rRNA processing</keyword>
<dbReference type="InterPro" id="IPR015847">
    <property type="entry name" value="ExoRNase_PH_dom2"/>
</dbReference>
<dbReference type="PANTHER" id="PTHR11953">
    <property type="entry name" value="EXOSOME COMPLEX COMPONENT"/>
    <property type="match status" value="1"/>
</dbReference>
<dbReference type="CDD" id="cd11371">
    <property type="entry name" value="RNase_PH_MTR3"/>
    <property type="match status" value="1"/>
</dbReference>
<evidence type="ECO:0000256" key="7">
    <source>
        <dbReference type="ARBA" id="ARBA00022884"/>
    </source>
</evidence>
<comment type="caution">
    <text evidence="11">The sequence shown here is derived from an EMBL/GenBank/DDBJ whole genome shotgun (WGS) entry which is preliminary data.</text>
</comment>
<dbReference type="InterPro" id="IPR050080">
    <property type="entry name" value="RNase_PH"/>
</dbReference>
<keyword evidence="8" id="KW-0539">Nucleus</keyword>
<dbReference type="Pfam" id="PF03725">
    <property type="entry name" value="RNase_PH_C"/>
    <property type="match status" value="1"/>
</dbReference>
<dbReference type="GO" id="GO:0005730">
    <property type="term" value="C:nucleolus"/>
    <property type="evidence" value="ECO:0007669"/>
    <property type="project" value="TreeGrafter"/>
</dbReference>
<dbReference type="InterPro" id="IPR036345">
    <property type="entry name" value="ExoRNase_PH_dom2_sf"/>
</dbReference>
<feature type="domain" description="Exoribonuclease phosphorolytic" evidence="9">
    <location>
        <begin position="44"/>
        <end position="172"/>
    </location>
</feature>
<dbReference type="GO" id="GO:0000176">
    <property type="term" value="C:nuclear exosome (RNase complex)"/>
    <property type="evidence" value="ECO:0007669"/>
    <property type="project" value="UniProtKB-ARBA"/>
</dbReference>
<keyword evidence="4" id="KW-0963">Cytoplasm</keyword>
<organism evidence="11 12">
    <name type="scientific">Psilocybe cf. subviscida</name>
    <dbReference type="NCBI Taxonomy" id="2480587"/>
    <lineage>
        <taxon>Eukaryota</taxon>
        <taxon>Fungi</taxon>
        <taxon>Dikarya</taxon>
        <taxon>Basidiomycota</taxon>
        <taxon>Agaricomycotina</taxon>
        <taxon>Agaricomycetes</taxon>
        <taxon>Agaricomycetidae</taxon>
        <taxon>Agaricales</taxon>
        <taxon>Agaricineae</taxon>
        <taxon>Strophariaceae</taxon>
        <taxon>Psilocybe</taxon>
    </lineage>
</organism>
<comment type="similarity">
    <text evidence="3">Belongs to the RNase PH family.</text>
</comment>
<accession>A0A8H5FBW4</accession>
<dbReference type="Proteomes" id="UP000567179">
    <property type="component" value="Unassembled WGS sequence"/>
</dbReference>
<evidence type="ECO:0000313" key="12">
    <source>
        <dbReference type="Proteomes" id="UP000567179"/>
    </source>
</evidence>
<keyword evidence="7" id="KW-0694">RNA-binding</keyword>
<dbReference type="GO" id="GO:0071028">
    <property type="term" value="P:nuclear mRNA surveillance"/>
    <property type="evidence" value="ECO:0007669"/>
    <property type="project" value="TreeGrafter"/>
</dbReference>
<dbReference type="AlphaFoldDB" id="A0A8H5FBW4"/>
<evidence type="ECO:0000259" key="9">
    <source>
        <dbReference type="Pfam" id="PF01138"/>
    </source>
</evidence>
<evidence type="ECO:0000256" key="6">
    <source>
        <dbReference type="ARBA" id="ARBA00022835"/>
    </source>
</evidence>
<dbReference type="Pfam" id="PF01138">
    <property type="entry name" value="RNase_PH"/>
    <property type="match status" value="1"/>
</dbReference>
<dbReference type="SUPFAM" id="SSF55666">
    <property type="entry name" value="Ribonuclease PH domain 2-like"/>
    <property type="match status" value="1"/>
</dbReference>
<dbReference type="InterPro" id="IPR020568">
    <property type="entry name" value="Ribosomal_Su5_D2-typ_SF"/>
</dbReference>
<dbReference type="GO" id="GO:0071051">
    <property type="term" value="P:poly(A)-dependent snoRNA 3'-end processing"/>
    <property type="evidence" value="ECO:0007669"/>
    <property type="project" value="TreeGrafter"/>
</dbReference>
<dbReference type="OrthoDB" id="2504340at2759"/>
<dbReference type="EMBL" id="JAACJJ010000001">
    <property type="protein sequence ID" value="KAF5330763.1"/>
    <property type="molecule type" value="Genomic_DNA"/>
</dbReference>
<dbReference type="GO" id="GO:0034475">
    <property type="term" value="P:U4 snRNA 3'-end processing"/>
    <property type="evidence" value="ECO:0007669"/>
    <property type="project" value="TreeGrafter"/>
</dbReference>
<comment type="subcellular location">
    <subcellularLocation>
        <location evidence="2">Cytoplasm</location>
    </subcellularLocation>
    <subcellularLocation>
        <location evidence="1">Nucleus</location>
    </subcellularLocation>
</comment>
<proteinExistence type="inferred from homology"/>
<evidence type="ECO:0000256" key="3">
    <source>
        <dbReference type="ARBA" id="ARBA00006678"/>
    </source>
</evidence>
<gene>
    <name evidence="11" type="ORF">D9619_005513</name>
</gene>
<evidence type="ECO:0000313" key="11">
    <source>
        <dbReference type="EMBL" id="KAF5330763.1"/>
    </source>
</evidence>
<keyword evidence="6" id="KW-0271">Exosome</keyword>
<name>A0A8H5FBW4_9AGAR</name>
<evidence type="ECO:0000256" key="5">
    <source>
        <dbReference type="ARBA" id="ARBA00022552"/>
    </source>
</evidence>
<keyword evidence="12" id="KW-1185">Reference proteome</keyword>
<dbReference type="PANTHER" id="PTHR11953:SF2">
    <property type="entry name" value="EXOSOME COMPLEX COMPONENT MTR3"/>
    <property type="match status" value="1"/>
</dbReference>
<evidence type="ECO:0000256" key="2">
    <source>
        <dbReference type="ARBA" id="ARBA00004496"/>
    </source>
</evidence>
<dbReference type="InterPro" id="IPR027408">
    <property type="entry name" value="PNPase/RNase_PH_dom_sf"/>
</dbReference>
<dbReference type="InterPro" id="IPR001247">
    <property type="entry name" value="ExoRNase_PH_dom1"/>
</dbReference>
<dbReference type="Gene3D" id="3.30.230.70">
    <property type="entry name" value="GHMP Kinase, N-terminal domain"/>
    <property type="match status" value="1"/>
</dbReference>